<accession>A0AA38BVW1</accession>
<dbReference type="GO" id="GO:0016491">
    <property type="term" value="F:oxidoreductase activity"/>
    <property type="evidence" value="ECO:0007669"/>
    <property type="project" value="InterPro"/>
</dbReference>
<evidence type="ECO:0000313" key="3">
    <source>
        <dbReference type="Proteomes" id="UP000824469"/>
    </source>
</evidence>
<comment type="caution">
    <text evidence="2">The sequence shown here is derived from an EMBL/GenBank/DDBJ whole genome shotgun (WGS) entry which is preliminary data.</text>
</comment>
<dbReference type="Pfam" id="PF01323">
    <property type="entry name" value="DSBA"/>
    <property type="match status" value="1"/>
</dbReference>
<dbReference type="CDD" id="cd03024">
    <property type="entry name" value="DsbA_FrnE"/>
    <property type="match status" value="1"/>
</dbReference>
<feature type="domain" description="DSBA-like thioredoxin" evidence="1">
    <location>
        <begin position="13"/>
        <end position="205"/>
    </location>
</feature>
<evidence type="ECO:0000313" key="2">
    <source>
        <dbReference type="EMBL" id="KAH9288481.1"/>
    </source>
</evidence>
<evidence type="ECO:0000259" key="1">
    <source>
        <dbReference type="Pfam" id="PF01323"/>
    </source>
</evidence>
<keyword evidence="3" id="KW-1185">Reference proteome</keyword>
<dbReference type="PANTHER" id="PTHR13887:SF41">
    <property type="entry name" value="THIOREDOXIN SUPERFAMILY PROTEIN"/>
    <property type="match status" value="1"/>
</dbReference>
<gene>
    <name evidence="2" type="ORF">KI387_032598</name>
</gene>
<dbReference type="Proteomes" id="UP000824469">
    <property type="component" value="Unassembled WGS sequence"/>
</dbReference>
<dbReference type="OMA" id="IRWHAFQ"/>
<sequence length="217" mass="24375">MDTSSGMKKLIRVDVVSDTICPWCLVGKKRLEKAMEETRDLYNFEVKWHPYMLDPSLPKEGLDKHEYHIKKFGLRTQALTDNIDQAFKSVGFRFGSGGKIGNTLDSHRLIELAGRQGLNKQNAVVESLMIECLTQEKCVSDREVLLSAAKSAGIEGAEEWIDNPNAGLKEIQAKMEKYGPNISGVPHFKINDKYELSGAQAPQLFIQTFKRASQDVE</sequence>
<dbReference type="PANTHER" id="PTHR13887">
    <property type="entry name" value="GLUTATHIONE S-TRANSFERASE KAPPA"/>
    <property type="match status" value="1"/>
</dbReference>
<proteinExistence type="predicted"/>
<organism evidence="2 3">
    <name type="scientific">Taxus chinensis</name>
    <name type="common">Chinese yew</name>
    <name type="synonym">Taxus wallichiana var. chinensis</name>
    <dbReference type="NCBI Taxonomy" id="29808"/>
    <lineage>
        <taxon>Eukaryota</taxon>
        <taxon>Viridiplantae</taxon>
        <taxon>Streptophyta</taxon>
        <taxon>Embryophyta</taxon>
        <taxon>Tracheophyta</taxon>
        <taxon>Spermatophyta</taxon>
        <taxon>Pinopsida</taxon>
        <taxon>Pinidae</taxon>
        <taxon>Conifers II</taxon>
        <taxon>Cupressales</taxon>
        <taxon>Taxaceae</taxon>
        <taxon>Taxus</taxon>
    </lineage>
</organism>
<dbReference type="InterPro" id="IPR036249">
    <property type="entry name" value="Thioredoxin-like_sf"/>
</dbReference>
<dbReference type="InterPro" id="IPR001853">
    <property type="entry name" value="DSBA-like_thioredoxin_dom"/>
</dbReference>
<dbReference type="AlphaFoldDB" id="A0AA38BVW1"/>
<dbReference type="EMBL" id="JAHRHJ020003813">
    <property type="protein sequence ID" value="KAH9288481.1"/>
    <property type="molecule type" value="Genomic_DNA"/>
</dbReference>
<dbReference type="SUPFAM" id="SSF52833">
    <property type="entry name" value="Thioredoxin-like"/>
    <property type="match status" value="1"/>
</dbReference>
<protein>
    <recommendedName>
        <fullName evidence="1">DSBA-like thioredoxin domain-containing protein</fullName>
    </recommendedName>
</protein>
<dbReference type="Gene3D" id="3.40.30.10">
    <property type="entry name" value="Glutaredoxin"/>
    <property type="match status" value="1"/>
</dbReference>
<name>A0AA38BVW1_TAXCH</name>
<reference evidence="2 3" key="1">
    <citation type="journal article" date="2021" name="Nat. Plants">
        <title>The Taxus genome provides insights into paclitaxel biosynthesis.</title>
        <authorList>
            <person name="Xiong X."/>
            <person name="Gou J."/>
            <person name="Liao Q."/>
            <person name="Li Y."/>
            <person name="Zhou Q."/>
            <person name="Bi G."/>
            <person name="Li C."/>
            <person name="Du R."/>
            <person name="Wang X."/>
            <person name="Sun T."/>
            <person name="Guo L."/>
            <person name="Liang H."/>
            <person name="Lu P."/>
            <person name="Wu Y."/>
            <person name="Zhang Z."/>
            <person name="Ro D.K."/>
            <person name="Shang Y."/>
            <person name="Huang S."/>
            <person name="Yan J."/>
        </authorList>
    </citation>
    <scope>NUCLEOTIDE SEQUENCE [LARGE SCALE GENOMIC DNA]</scope>
    <source>
        <strain evidence="2">Ta-2019</strain>
    </source>
</reference>